<reference evidence="2 3" key="1">
    <citation type="submission" date="2011-09" db="EMBL/GenBank/DDBJ databases">
        <title>The draft genome of Methylobacterium extorquens DSM 13060.</title>
        <authorList>
            <consortium name="US DOE Joint Genome Institute (JGI-PGF)"/>
            <person name="Lucas S."/>
            <person name="Han J."/>
            <person name="Lapidus A."/>
            <person name="Cheng J.-F."/>
            <person name="Goodwin L."/>
            <person name="Pitluck S."/>
            <person name="Peters L."/>
            <person name="Land M.L."/>
            <person name="Hauser L."/>
            <person name="Koskimaki J."/>
            <person name="Halonen O."/>
            <person name="Pirttila A."/>
            <person name="Frank C."/>
            <person name="Woyke T.J."/>
        </authorList>
    </citation>
    <scope>NUCLEOTIDE SEQUENCE [LARGE SCALE GENOMIC DNA]</scope>
    <source>
        <strain evidence="2 3">DSM 13060</strain>
    </source>
</reference>
<accession>H1KC32</accession>
<evidence type="ECO:0000313" key="3">
    <source>
        <dbReference type="Proteomes" id="UP000004382"/>
    </source>
</evidence>
<dbReference type="EMBL" id="AGJK01000003">
    <property type="protein sequence ID" value="EHP94849.1"/>
    <property type="molecule type" value="Genomic_DNA"/>
</dbReference>
<sequence>MIINEAECLAAGIDPRRVGSIARRIERAALEAQALGVQIFGGSDGSLRYYGLDHSRPLILADMSGNWSGGDGSAGPDEDGLMRGE</sequence>
<protein>
    <submittedName>
        <fullName evidence="2">Uncharacterized protein</fullName>
    </submittedName>
</protein>
<dbReference type="AlphaFoldDB" id="H1KC32"/>
<comment type="caution">
    <text evidence="2">The sequence shown here is derived from an EMBL/GenBank/DDBJ whole genome shotgun (WGS) entry which is preliminary data.</text>
</comment>
<name>H1KC32_METEX</name>
<evidence type="ECO:0000313" key="2">
    <source>
        <dbReference type="EMBL" id="EHP94849.1"/>
    </source>
</evidence>
<feature type="region of interest" description="Disordered" evidence="1">
    <location>
        <begin position="65"/>
        <end position="85"/>
    </location>
</feature>
<dbReference type="RefSeq" id="WP_003596267.1">
    <property type="nucleotide sequence ID" value="NZ_AGJK01000003.1"/>
</dbReference>
<evidence type="ECO:0000256" key="1">
    <source>
        <dbReference type="SAM" id="MobiDB-lite"/>
    </source>
</evidence>
<proteinExistence type="predicted"/>
<dbReference type="Proteomes" id="UP000004382">
    <property type="component" value="Unassembled WGS sequence"/>
</dbReference>
<gene>
    <name evidence="2" type="ORF">MetexDRAFT_0194</name>
</gene>
<organism evidence="2 3">
    <name type="scientific">Methylorubrum extorquens DSM 13060</name>
    <dbReference type="NCBI Taxonomy" id="882800"/>
    <lineage>
        <taxon>Bacteria</taxon>
        <taxon>Pseudomonadati</taxon>
        <taxon>Pseudomonadota</taxon>
        <taxon>Alphaproteobacteria</taxon>
        <taxon>Hyphomicrobiales</taxon>
        <taxon>Methylobacteriaceae</taxon>
        <taxon>Methylorubrum</taxon>
    </lineage>
</organism>